<feature type="non-terminal residue" evidence="2">
    <location>
        <position position="1"/>
    </location>
</feature>
<reference evidence="2" key="1">
    <citation type="submission" date="2020-02" db="EMBL/GenBank/DDBJ databases">
        <authorList>
            <person name="Meier V. D."/>
        </authorList>
    </citation>
    <scope>NUCLEOTIDE SEQUENCE</scope>
    <source>
        <strain evidence="2">AVDCRST_MAG24</strain>
    </source>
</reference>
<accession>A0A6J4L7M2</accession>
<keyword evidence="2" id="KW-0808">Transferase</keyword>
<gene>
    <name evidence="2" type="ORF">AVDCRST_MAG24-513</name>
</gene>
<evidence type="ECO:0000256" key="1">
    <source>
        <dbReference type="SAM" id="MobiDB-lite"/>
    </source>
</evidence>
<feature type="compositionally biased region" description="Basic residues" evidence="1">
    <location>
        <begin position="38"/>
        <end position="51"/>
    </location>
</feature>
<feature type="compositionally biased region" description="Low complexity" evidence="1">
    <location>
        <begin position="112"/>
        <end position="121"/>
    </location>
</feature>
<name>A0A6J4L7M2_9ACTN</name>
<feature type="compositionally biased region" description="Low complexity" evidence="1">
    <location>
        <begin position="8"/>
        <end position="17"/>
    </location>
</feature>
<dbReference type="AlphaFoldDB" id="A0A6J4L7M2"/>
<dbReference type="EC" id="2.7.11.1" evidence="2"/>
<evidence type="ECO:0000313" key="2">
    <source>
        <dbReference type="EMBL" id="CAA9324766.1"/>
    </source>
</evidence>
<sequence>EHHRVPAARRAPAAGRQRLPRRPAHGDGGAGGTDQLHPRRHRGPPDRRRRGLRDPAAPGPGGLRAAVPVLAGPGLDDRGGRRRLRVAEAARGGRVRVAGPHRPHHLRRVLGRGRPVGPHPLAQRRTTPL</sequence>
<protein>
    <submittedName>
        <fullName evidence="2">Serine-protein kinase RsbW</fullName>
        <ecNumber evidence="2">2.7.11.1</ecNumber>
    </submittedName>
</protein>
<dbReference type="EMBL" id="CADCUF010000069">
    <property type="protein sequence ID" value="CAA9324766.1"/>
    <property type="molecule type" value="Genomic_DNA"/>
</dbReference>
<feature type="region of interest" description="Disordered" evidence="1">
    <location>
        <begin position="1"/>
        <end position="82"/>
    </location>
</feature>
<proteinExistence type="predicted"/>
<feature type="non-terminal residue" evidence="2">
    <location>
        <position position="129"/>
    </location>
</feature>
<organism evidence="2">
    <name type="scientific">uncultured Nocardioidaceae bacterium</name>
    <dbReference type="NCBI Taxonomy" id="253824"/>
    <lineage>
        <taxon>Bacteria</taxon>
        <taxon>Bacillati</taxon>
        <taxon>Actinomycetota</taxon>
        <taxon>Actinomycetes</taxon>
        <taxon>Propionibacteriales</taxon>
        <taxon>Nocardioidaceae</taxon>
        <taxon>environmental samples</taxon>
    </lineage>
</organism>
<keyword evidence="2" id="KW-0418">Kinase</keyword>
<dbReference type="GO" id="GO:0004674">
    <property type="term" value="F:protein serine/threonine kinase activity"/>
    <property type="evidence" value="ECO:0007669"/>
    <property type="project" value="UniProtKB-EC"/>
</dbReference>
<feature type="compositionally biased region" description="Low complexity" evidence="1">
    <location>
        <begin position="63"/>
        <end position="74"/>
    </location>
</feature>
<feature type="region of interest" description="Disordered" evidence="1">
    <location>
        <begin position="108"/>
        <end position="129"/>
    </location>
</feature>